<dbReference type="Proteomes" id="UP000683925">
    <property type="component" value="Unassembled WGS sequence"/>
</dbReference>
<reference evidence="1" key="1">
    <citation type="submission" date="2021-01" db="EMBL/GenBank/DDBJ databases">
        <authorList>
            <consortium name="Genoscope - CEA"/>
            <person name="William W."/>
        </authorList>
    </citation>
    <scope>NUCLEOTIDE SEQUENCE</scope>
</reference>
<dbReference type="EMBL" id="CAJJDP010000078">
    <property type="protein sequence ID" value="CAD8182561.1"/>
    <property type="molecule type" value="Genomic_DNA"/>
</dbReference>
<protein>
    <submittedName>
        <fullName evidence="1">Uncharacterized protein</fullName>
    </submittedName>
</protein>
<sequence>MSKLFAQFFIIKAKHFFSKNTFPTILDQVKQLTTLSIFFQSKMLLQNEQCVRFGNFCKTCRYSYKFDIMQFLSCIDNQLYQQSLDGQNCKRTKYQIVYLPLKQIRKISLLIFWTISLLLLM</sequence>
<proteinExistence type="predicted"/>
<organism evidence="1 2">
    <name type="scientific">Paramecium octaurelia</name>
    <dbReference type="NCBI Taxonomy" id="43137"/>
    <lineage>
        <taxon>Eukaryota</taxon>
        <taxon>Sar</taxon>
        <taxon>Alveolata</taxon>
        <taxon>Ciliophora</taxon>
        <taxon>Intramacronucleata</taxon>
        <taxon>Oligohymenophorea</taxon>
        <taxon>Peniculida</taxon>
        <taxon>Parameciidae</taxon>
        <taxon>Paramecium</taxon>
    </lineage>
</organism>
<keyword evidence="2" id="KW-1185">Reference proteome</keyword>
<evidence type="ECO:0000313" key="1">
    <source>
        <dbReference type="EMBL" id="CAD8182561.1"/>
    </source>
</evidence>
<gene>
    <name evidence="1" type="ORF">POCTA_138.1.T0790098</name>
</gene>
<comment type="caution">
    <text evidence="1">The sequence shown here is derived from an EMBL/GenBank/DDBJ whole genome shotgun (WGS) entry which is preliminary data.</text>
</comment>
<dbReference type="AlphaFoldDB" id="A0A8S1W0E5"/>
<accession>A0A8S1W0E5</accession>
<evidence type="ECO:0000313" key="2">
    <source>
        <dbReference type="Proteomes" id="UP000683925"/>
    </source>
</evidence>
<name>A0A8S1W0E5_PAROT</name>